<keyword evidence="4" id="KW-1185">Reference proteome</keyword>
<protein>
    <submittedName>
        <fullName evidence="5">Helitron_like_N domain-containing protein</fullName>
    </submittedName>
</protein>
<evidence type="ECO:0000313" key="4">
    <source>
        <dbReference type="Proteomes" id="UP000271098"/>
    </source>
</evidence>
<reference evidence="5" key="1">
    <citation type="submission" date="2016-06" db="UniProtKB">
        <authorList>
            <consortium name="WormBaseParasite"/>
        </authorList>
    </citation>
    <scope>IDENTIFICATION</scope>
</reference>
<feature type="region of interest" description="Disordered" evidence="1">
    <location>
        <begin position="37"/>
        <end position="58"/>
    </location>
</feature>
<sequence length="368" mass="42105">MLRQSNSGERQTSNSEKEKGLQIWKLCDNAARRIIGNWKDANTEPEKDEEEDDAEPLNSGAQETMFSAEEAQCGTRMAPAEGLRPVSIVLDEDTEYLSFPAIFGGNKLQPVFPGRPMSYSDIAKSFAMRYDRRVAQRRDYLLVMAKKTELLRLSSNMSLCLRKKKIRNRNDINTANLSNNDFIHGLVQHDDAYRVLAGVQNSYTHWHNEKQKVLAMVRQFGLPNFFLTLSAAEKQCPELLQILKRVVDHESINIVEALALPYAEKSRLIQLDPVACLFITGSFAPPNRPHPKDPLQLELQCQERCLLMPAFKFLHETRNVVQRAVRGRKMLLLTVLAVILWLSQIQERIWKVIAKERQKCKIVYAGVI</sequence>
<dbReference type="Pfam" id="PF14214">
    <property type="entry name" value="Helitron_like_N"/>
    <property type="match status" value="1"/>
</dbReference>
<evidence type="ECO:0000313" key="5">
    <source>
        <dbReference type="WBParaSite" id="GPUH_0001057801-mRNA-1"/>
    </source>
</evidence>
<reference evidence="3 4" key="2">
    <citation type="submission" date="2018-11" db="EMBL/GenBank/DDBJ databases">
        <authorList>
            <consortium name="Pathogen Informatics"/>
        </authorList>
    </citation>
    <scope>NUCLEOTIDE SEQUENCE [LARGE SCALE GENOMIC DNA]</scope>
</reference>
<dbReference type="InterPro" id="IPR025476">
    <property type="entry name" value="Helitron_helicase-like"/>
</dbReference>
<name>A0A183DPC4_9BILA</name>
<accession>A0A183DPC4</accession>
<feature type="domain" description="Helitron helicase-like" evidence="2">
    <location>
        <begin position="169"/>
        <end position="244"/>
    </location>
</feature>
<dbReference type="EMBL" id="UYRT01078038">
    <property type="protein sequence ID" value="VDN17619.1"/>
    <property type="molecule type" value="Genomic_DNA"/>
</dbReference>
<feature type="compositionally biased region" description="Polar residues" evidence="1">
    <location>
        <begin position="1"/>
        <end position="14"/>
    </location>
</feature>
<proteinExistence type="predicted"/>
<evidence type="ECO:0000256" key="1">
    <source>
        <dbReference type="SAM" id="MobiDB-lite"/>
    </source>
</evidence>
<dbReference type="OrthoDB" id="6141723at2759"/>
<evidence type="ECO:0000313" key="3">
    <source>
        <dbReference type="EMBL" id="VDN17619.1"/>
    </source>
</evidence>
<dbReference type="WBParaSite" id="GPUH_0001057801-mRNA-1">
    <property type="protein sequence ID" value="GPUH_0001057801-mRNA-1"/>
    <property type="gene ID" value="GPUH_0001057801"/>
</dbReference>
<evidence type="ECO:0000259" key="2">
    <source>
        <dbReference type="Pfam" id="PF14214"/>
    </source>
</evidence>
<dbReference type="Proteomes" id="UP000271098">
    <property type="component" value="Unassembled WGS sequence"/>
</dbReference>
<organism evidence="5">
    <name type="scientific">Gongylonema pulchrum</name>
    <dbReference type="NCBI Taxonomy" id="637853"/>
    <lineage>
        <taxon>Eukaryota</taxon>
        <taxon>Metazoa</taxon>
        <taxon>Ecdysozoa</taxon>
        <taxon>Nematoda</taxon>
        <taxon>Chromadorea</taxon>
        <taxon>Rhabditida</taxon>
        <taxon>Spirurina</taxon>
        <taxon>Spiruromorpha</taxon>
        <taxon>Spiruroidea</taxon>
        <taxon>Gongylonematidae</taxon>
        <taxon>Gongylonema</taxon>
    </lineage>
</organism>
<gene>
    <name evidence="3" type="ORF">GPUH_LOCUS10565</name>
</gene>
<dbReference type="AlphaFoldDB" id="A0A183DPC4"/>
<feature type="region of interest" description="Disordered" evidence="1">
    <location>
        <begin position="1"/>
        <end position="21"/>
    </location>
</feature>
<feature type="compositionally biased region" description="Acidic residues" evidence="1">
    <location>
        <begin position="46"/>
        <end position="55"/>
    </location>
</feature>